<evidence type="ECO:0000256" key="1">
    <source>
        <dbReference type="SAM" id="MobiDB-lite"/>
    </source>
</evidence>
<organism evidence="2 3">
    <name type="scientific">Porphyromonas macacae</name>
    <dbReference type="NCBI Taxonomy" id="28115"/>
    <lineage>
        <taxon>Bacteria</taxon>
        <taxon>Pseudomonadati</taxon>
        <taxon>Bacteroidota</taxon>
        <taxon>Bacteroidia</taxon>
        <taxon>Bacteroidales</taxon>
        <taxon>Porphyromonadaceae</taxon>
        <taxon>Porphyromonas</taxon>
    </lineage>
</organism>
<protein>
    <submittedName>
        <fullName evidence="2">Uncharacterized protein</fullName>
    </submittedName>
</protein>
<keyword evidence="3" id="KW-1185">Reference proteome</keyword>
<proteinExistence type="predicted"/>
<feature type="region of interest" description="Disordered" evidence="1">
    <location>
        <begin position="62"/>
        <end position="81"/>
    </location>
</feature>
<dbReference type="STRING" id="28115.HQ47_04910"/>
<evidence type="ECO:0000313" key="2">
    <source>
        <dbReference type="EMBL" id="KGN74392.1"/>
    </source>
</evidence>
<dbReference type="AlphaFoldDB" id="A0A0A2E9V3"/>
<dbReference type="EMBL" id="JRFA01000014">
    <property type="protein sequence ID" value="KGN74392.1"/>
    <property type="molecule type" value="Genomic_DNA"/>
</dbReference>
<comment type="caution">
    <text evidence="2">The sequence shown here is derived from an EMBL/GenBank/DDBJ whole genome shotgun (WGS) entry which is preliminary data.</text>
</comment>
<dbReference type="RefSeq" id="WP_036873726.1">
    <property type="nucleotide sequence ID" value="NZ_JRFA01000014.1"/>
</dbReference>
<accession>A0A0A2E9V3</accession>
<name>A0A0A2E9V3_9PORP</name>
<gene>
    <name evidence="2" type="ORF">HQ47_04910</name>
</gene>
<dbReference type="Proteomes" id="UP000030103">
    <property type="component" value="Unassembled WGS sequence"/>
</dbReference>
<reference evidence="2 3" key="1">
    <citation type="submission" date="2014-09" db="EMBL/GenBank/DDBJ databases">
        <title>Draft Genome Sequence of Porphyromonas macacae COT-192_OH2859.</title>
        <authorList>
            <person name="Wallis C."/>
            <person name="Deusch O."/>
            <person name="O'Flynn C."/>
            <person name="Davis I."/>
            <person name="Horsfall A."/>
            <person name="Kirkwood N."/>
            <person name="Harris S."/>
            <person name="Eisen J.A."/>
            <person name="Coil D.A."/>
            <person name="Darling A.E."/>
            <person name="Jospin G."/>
            <person name="Alexiev A."/>
        </authorList>
    </citation>
    <scope>NUCLEOTIDE SEQUENCE [LARGE SCALE GENOMIC DNA]</scope>
    <source>
        <strain evidence="3">COT-192 OH2859</strain>
    </source>
</reference>
<evidence type="ECO:0000313" key="3">
    <source>
        <dbReference type="Proteomes" id="UP000030103"/>
    </source>
</evidence>
<sequence length="169" mass="19696">MSIDKELISRIENQIKDLEGLFSLYDGADGDSHKRMLVALAELHRLQGNMLKCMAEKTKSMPSVDIREQSPVSTHMESVQSPIEKKEESPVFNLKQLVSIMDYYRFLKVLFHNDNALLDDLSSFINGTPEYPQVLDYVDEHFVWDEDEDTMSEFMGIVEKFYYTHYGRK</sequence>
<feature type="compositionally biased region" description="Polar residues" evidence="1">
    <location>
        <begin position="70"/>
        <end position="81"/>
    </location>
</feature>